<evidence type="ECO:0000313" key="2">
    <source>
        <dbReference type="EMBL" id="GIL87655.1"/>
    </source>
</evidence>
<accession>A0A8J4GPM8</accession>
<evidence type="ECO:0000313" key="4">
    <source>
        <dbReference type="Proteomes" id="UP000722791"/>
    </source>
</evidence>
<feature type="compositionally biased region" description="Low complexity" evidence="1">
    <location>
        <begin position="402"/>
        <end position="414"/>
    </location>
</feature>
<dbReference type="Proteomes" id="UP000747110">
    <property type="component" value="Unassembled WGS sequence"/>
</dbReference>
<dbReference type="Proteomes" id="UP000722791">
    <property type="component" value="Unassembled WGS sequence"/>
</dbReference>
<dbReference type="AlphaFoldDB" id="A0A8J4GPM8"/>
<comment type="caution">
    <text evidence="3">The sequence shown here is derived from an EMBL/GenBank/DDBJ whole genome shotgun (WGS) entry which is preliminary data.</text>
</comment>
<sequence length="485" mass="50425">MGSLWTGRNQPLAEDVRMSNASIPAGPSSPQPIIFPTAFLDPRQNAIPSIFPCHPTARPAAFRPQPISVPFAHISRTSAIPPGPQSRPTDNVDSTVVSRVAFYRTMGLGGPDGATATATTTATATAATSPGLHSAAISPAAVSRRTAAATGRWTCVEGVLAPAPASASVQQAWQPRRHSGAVLDGGTIAVAPSPAPPTAAAIDFLTAAVASAGGSAVPDATSPTPYNTAIDVEVDSASSTAVDGDVKFKRPRGAIHDREAADVEPPRWRKRRREWSPPSRLTTATVAGPHNRGPRTASQSRKSCKRKTNLGEGSYLGRSSTAAAAAATAAAASMAWSTEPTVSDVLSSTTTDSVADADADADVDADAADSATSSPPAANVDVDANHDMSMTSVEAVGAHTISFSPSPSTSKSSPANGGIKRPIRVRDQEVTYNWPLVTQPKPGRCRRLQKRVEESKQGLRKIGVDAPSRWCASNNELSKRRRSCK</sequence>
<keyword evidence="5" id="KW-1185">Reference proteome</keyword>
<feature type="compositionally biased region" description="Low complexity" evidence="1">
    <location>
        <begin position="368"/>
        <end position="378"/>
    </location>
</feature>
<feature type="region of interest" description="Disordered" evidence="1">
    <location>
        <begin position="256"/>
        <end position="318"/>
    </location>
</feature>
<organism evidence="3 4">
    <name type="scientific">Volvox reticuliferus</name>
    <dbReference type="NCBI Taxonomy" id="1737510"/>
    <lineage>
        <taxon>Eukaryota</taxon>
        <taxon>Viridiplantae</taxon>
        <taxon>Chlorophyta</taxon>
        <taxon>core chlorophytes</taxon>
        <taxon>Chlorophyceae</taxon>
        <taxon>CS clade</taxon>
        <taxon>Chlamydomonadales</taxon>
        <taxon>Volvocaceae</taxon>
        <taxon>Volvox</taxon>
    </lineage>
</organism>
<feature type="compositionally biased region" description="Basic and acidic residues" evidence="1">
    <location>
        <begin position="256"/>
        <end position="267"/>
    </location>
</feature>
<gene>
    <name evidence="2" type="ORF">Vretifemale_15696</name>
    <name evidence="3" type="ORF">Vretimale_14669</name>
</gene>
<evidence type="ECO:0000256" key="1">
    <source>
        <dbReference type="SAM" id="MobiDB-lite"/>
    </source>
</evidence>
<feature type="region of interest" description="Disordered" evidence="1">
    <location>
        <begin position="400"/>
        <end position="423"/>
    </location>
</feature>
<evidence type="ECO:0000313" key="5">
    <source>
        <dbReference type="Proteomes" id="UP000747110"/>
    </source>
</evidence>
<dbReference type="EMBL" id="BNCQ01000037">
    <property type="protein sequence ID" value="GIM11129.1"/>
    <property type="molecule type" value="Genomic_DNA"/>
</dbReference>
<reference evidence="3" key="1">
    <citation type="journal article" date="2021" name="Proc. Natl. Acad. Sci. U.S.A.">
        <title>Three genomes in the algal genus Volvox reveal the fate of a haploid sex-determining region after a transition to homothallism.</title>
        <authorList>
            <person name="Yamamoto K."/>
            <person name="Hamaji T."/>
            <person name="Kawai-Toyooka H."/>
            <person name="Matsuzaki R."/>
            <person name="Takahashi F."/>
            <person name="Nishimura Y."/>
            <person name="Kawachi M."/>
            <person name="Noguchi H."/>
            <person name="Minakuchi Y."/>
            <person name="Umen J.G."/>
            <person name="Toyoda A."/>
            <person name="Nozaki H."/>
        </authorList>
    </citation>
    <scope>NUCLEOTIDE SEQUENCE</scope>
    <source>
        <strain evidence="3">NIES-3785</strain>
        <strain evidence="2">NIES-3786</strain>
    </source>
</reference>
<dbReference type="EMBL" id="BNCP01000040">
    <property type="protein sequence ID" value="GIL87655.1"/>
    <property type="molecule type" value="Genomic_DNA"/>
</dbReference>
<evidence type="ECO:0000313" key="3">
    <source>
        <dbReference type="EMBL" id="GIM11129.1"/>
    </source>
</evidence>
<feature type="region of interest" description="Disordered" evidence="1">
    <location>
        <begin position="363"/>
        <end position="382"/>
    </location>
</feature>
<proteinExistence type="predicted"/>
<protein>
    <submittedName>
        <fullName evidence="3">Uncharacterized protein</fullName>
    </submittedName>
</protein>
<dbReference type="OrthoDB" id="10611305at2759"/>
<name>A0A8J4GPM8_9CHLO</name>